<dbReference type="Gene3D" id="1.10.1200.10">
    <property type="entry name" value="ACP-like"/>
    <property type="match status" value="1"/>
</dbReference>
<dbReference type="EMBL" id="WSEL01000011">
    <property type="protein sequence ID" value="MVQ32866.1"/>
    <property type="molecule type" value="Genomic_DNA"/>
</dbReference>
<dbReference type="AlphaFoldDB" id="A0A6N8J3S7"/>
<sequence>MTNRDKLKQLLLDVFLLTDDQFSFDLRKESVDTWDSLGVVSLAVGIQETFGYHFTPEEATGVESVSDIVRILSTHGIRLDD</sequence>
<dbReference type="InterPro" id="IPR036736">
    <property type="entry name" value="ACP-like_sf"/>
</dbReference>
<gene>
    <name evidence="1" type="ORF">GON04_25660</name>
</gene>
<name>A0A6N8J3S7_9BURK</name>
<evidence type="ECO:0000313" key="1">
    <source>
        <dbReference type="EMBL" id="MVQ32866.1"/>
    </source>
</evidence>
<evidence type="ECO:0000313" key="2">
    <source>
        <dbReference type="Proteomes" id="UP000469385"/>
    </source>
</evidence>
<dbReference type="RefSeq" id="WP_157400975.1">
    <property type="nucleotide sequence ID" value="NZ_WSEL01000011.1"/>
</dbReference>
<comment type="caution">
    <text evidence="1">The sequence shown here is derived from an EMBL/GenBank/DDBJ whole genome shotgun (WGS) entry which is preliminary data.</text>
</comment>
<protein>
    <submittedName>
        <fullName evidence="1">Acyl carrier protein</fullName>
    </submittedName>
</protein>
<keyword evidence="2" id="KW-1185">Reference proteome</keyword>
<reference evidence="1 2" key="1">
    <citation type="submission" date="2019-12" db="EMBL/GenBank/DDBJ databases">
        <authorList>
            <person name="Huq M.A."/>
        </authorList>
    </citation>
    <scope>NUCLEOTIDE SEQUENCE [LARGE SCALE GENOMIC DNA]</scope>
    <source>
        <strain evidence="1 2">MAH-25</strain>
    </source>
</reference>
<proteinExistence type="predicted"/>
<organism evidence="1 2">
    <name type="scientific">Ramlibacter pinisoli</name>
    <dbReference type="NCBI Taxonomy" id="2682844"/>
    <lineage>
        <taxon>Bacteria</taxon>
        <taxon>Pseudomonadati</taxon>
        <taxon>Pseudomonadota</taxon>
        <taxon>Betaproteobacteria</taxon>
        <taxon>Burkholderiales</taxon>
        <taxon>Comamonadaceae</taxon>
        <taxon>Ramlibacter</taxon>
    </lineage>
</organism>
<accession>A0A6N8J3S7</accession>
<dbReference type="Proteomes" id="UP000469385">
    <property type="component" value="Unassembled WGS sequence"/>
</dbReference>
<dbReference type="SUPFAM" id="SSF47336">
    <property type="entry name" value="ACP-like"/>
    <property type="match status" value="1"/>
</dbReference>